<dbReference type="EMBL" id="CP064942">
    <property type="protein sequence ID" value="QPH54299.1"/>
    <property type="molecule type" value="Genomic_DNA"/>
</dbReference>
<keyword evidence="2" id="KW-1185">Reference proteome</keyword>
<dbReference type="KEGG" id="poz:I0K15_00530"/>
<proteinExistence type="predicted"/>
<name>A0A7S9LS49_9RHOB</name>
<dbReference type="InterPro" id="IPR043472">
    <property type="entry name" value="Macro_dom-like"/>
</dbReference>
<sequence length="75" mass="8230">MNAYTQYQWRGRGPHADYDAIRSCFDAVRGRYTGARIGYPLIGAGLAGGDWEEIAPIIDAALEGLDHTLVLLPPR</sequence>
<evidence type="ECO:0000313" key="1">
    <source>
        <dbReference type="EMBL" id="QPH54299.1"/>
    </source>
</evidence>
<dbReference type="RefSeq" id="WP_196103508.1">
    <property type="nucleotide sequence ID" value="NZ_CP064942.1"/>
</dbReference>
<dbReference type="SUPFAM" id="SSF52949">
    <property type="entry name" value="Macro domain-like"/>
    <property type="match status" value="1"/>
</dbReference>
<dbReference type="Gene3D" id="3.40.220.10">
    <property type="entry name" value="Leucine Aminopeptidase, subunit E, domain 1"/>
    <property type="match status" value="1"/>
</dbReference>
<organism evidence="1 2">
    <name type="scientific">Pontivivens ytuae</name>
    <dbReference type="NCBI Taxonomy" id="2789856"/>
    <lineage>
        <taxon>Bacteria</taxon>
        <taxon>Pseudomonadati</taxon>
        <taxon>Pseudomonadota</taxon>
        <taxon>Alphaproteobacteria</taxon>
        <taxon>Rhodobacterales</taxon>
        <taxon>Paracoccaceae</taxon>
        <taxon>Pontivivens</taxon>
    </lineage>
</organism>
<protein>
    <recommendedName>
        <fullName evidence="3">Macro domain-containing protein</fullName>
    </recommendedName>
</protein>
<evidence type="ECO:0000313" key="2">
    <source>
        <dbReference type="Proteomes" id="UP000594800"/>
    </source>
</evidence>
<gene>
    <name evidence="1" type="ORF">I0K15_00530</name>
</gene>
<evidence type="ECO:0008006" key="3">
    <source>
        <dbReference type="Google" id="ProtNLM"/>
    </source>
</evidence>
<dbReference type="Proteomes" id="UP000594800">
    <property type="component" value="Chromosome"/>
</dbReference>
<dbReference type="AlphaFoldDB" id="A0A7S9LS49"/>
<reference evidence="1 2" key="1">
    <citation type="submission" date="2020-11" db="EMBL/GenBank/DDBJ databases">
        <title>Description of Pontivivens ytuae sp. nov. isolated from deep sea sediment of Mariana Trench.</title>
        <authorList>
            <person name="Wang Z."/>
            <person name="Sun Q.-L."/>
            <person name="Xu X.-D."/>
            <person name="Tang Y.-Z."/>
            <person name="Zhang J."/>
        </authorList>
    </citation>
    <scope>NUCLEOTIDE SEQUENCE [LARGE SCALE GENOMIC DNA]</scope>
    <source>
        <strain evidence="1 2">MT2928</strain>
    </source>
</reference>
<accession>A0A7S9LS49</accession>